<reference evidence="1 2" key="1">
    <citation type="journal article" date="2015" name="Nat. Commun.">
        <title>Lucilia cuprina genome unlocks parasitic fly biology to underpin future interventions.</title>
        <authorList>
            <person name="Anstead C.A."/>
            <person name="Korhonen P.K."/>
            <person name="Young N.D."/>
            <person name="Hall R.S."/>
            <person name="Jex A.R."/>
            <person name="Murali S.C."/>
            <person name="Hughes D.S."/>
            <person name="Lee S.F."/>
            <person name="Perry T."/>
            <person name="Stroehlein A.J."/>
            <person name="Ansell B.R."/>
            <person name="Breugelmans B."/>
            <person name="Hofmann A."/>
            <person name="Qu J."/>
            <person name="Dugan S."/>
            <person name="Lee S.L."/>
            <person name="Chao H."/>
            <person name="Dinh H."/>
            <person name="Han Y."/>
            <person name="Doddapaneni H.V."/>
            <person name="Worley K.C."/>
            <person name="Muzny D.M."/>
            <person name="Ioannidis P."/>
            <person name="Waterhouse R.M."/>
            <person name="Zdobnov E.M."/>
            <person name="James P.J."/>
            <person name="Bagnall N.H."/>
            <person name="Kotze A.C."/>
            <person name="Gibbs R.A."/>
            <person name="Richards S."/>
            <person name="Batterham P."/>
            <person name="Gasser R.B."/>
        </authorList>
    </citation>
    <scope>NUCLEOTIDE SEQUENCE [LARGE SCALE GENOMIC DNA]</scope>
    <source>
        <strain evidence="1 2">LS</strain>
        <tissue evidence="1">Full body</tissue>
    </source>
</reference>
<keyword evidence="2" id="KW-1185">Reference proteome</keyword>
<evidence type="ECO:0000313" key="1">
    <source>
        <dbReference type="EMBL" id="KNC31109.1"/>
    </source>
</evidence>
<comment type="caution">
    <text evidence="1">The sequence shown here is derived from an EMBL/GenBank/DDBJ whole genome shotgun (WGS) entry which is preliminary data.</text>
</comment>
<gene>
    <name evidence="1" type="ORF">FF38_06661</name>
</gene>
<dbReference type="AlphaFoldDB" id="A0A0L0CHY9"/>
<proteinExistence type="predicted"/>
<sequence>MFVVVFSDDKKYNGYLQNFMLIFMPRQGHQTPKTAHETSLASTCNVEDSNHKSEKKITHTLEEKRAMLSRIGKVSIKKSAIFMRDRDTVAKSIHRFIINPTPHIRSPPINDFNAHYWLKNTSLALKFYTNNLPATCNVALRERATPNSFFASHQYTPASVSRLEFTT</sequence>
<protein>
    <submittedName>
        <fullName evidence="1">Uncharacterized protein</fullName>
    </submittedName>
</protein>
<dbReference type="Proteomes" id="UP000037069">
    <property type="component" value="Unassembled WGS sequence"/>
</dbReference>
<evidence type="ECO:0000313" key="2">
    <source>
        <dbReference type="Proteomes" id="UP000037069"/>
    </source>
</evidence>
<name>A0A0L0CHY9_LUCCU</name>
<dbReference type="EMBL" id="JRES01000441">
    <property type="protein sequence ID" value="KNC31109.1"/>
    <property type="molecule type" value="Genomic_DNA"/>
</dbReference>
<organism evidence="1 2">
    <name type="scientific">Lucilia cuprina</name>
    <name type="common">Green bottle fly</name>
    <name type="synonym">Australian sheep blowfly</name>
    <dbReference type="NCBI Taxonomy" id="7375"/>
    <lineage>
        <taxon>Eukaryota</taxon>
        <taxon>Metazoa</taxon>
        <taxon>Ecdysozoa</taxon>
        <taxon>Arthropoda</taxon>
        <taxon>Hexapoda</taxon>
        <taxon>Insecta</taxon>
        <taxon>Pterygota</taxon>
        <taxon>Neoptera</taxon>
        <taxon>Endopterygota</taxon>
        <taxon>Diptera</taxon>
        <taxon>Brachycera</taxon>
        <taxon>Muscomorpha</taxon>
        <taxon>Oestroidea</taxon>
        <taxon>Calliphoridae</taxon>
        <taxon>Luciliinae</taxon>
        <taxon>Lucilia</taxon>
    </lineage>
</organism>
<accession>A0A0L0CHY9</accession>